<name>A0A806XAX6_9ENTR</name>
<dbReference type="KEGG" id="kle:AO703_18275"/>
<evidence type="ECO:0000259" key="2">
    <source>
        <dbReference type="Pfam" id="PF00419"/>
    </source>
</evidence>
<reference evidence="4" key="1">
    <citation type="submission" date="2015-10" db="EMBL/GenBank/DDBJ databases">
        <title>Complete Genome Sequencing of Klebsiella sp. strain G5.</title>
        <authorList>
            <person name="Chan K.-G."/>
            <person name="Chen J.-W."/>
        </authorList>
    </citation>
    <scope>NUCLEOTIDE SEQUENCE [LARGE SCALE GENOMIC DNA]</scope>
    <source>
        <strain evidence="4">G5</strain>
    </source>
</reference>
<feature type="signal peptide" evidence="1">
    <location>
        <begin position="1"/>
        <end position="20"/>
    </location>
</feature>
<dbReference type="EMBL" id="CP012871">
    <property type="protein sequence ID" value="ALR78152.1"/>
    <property type="molecule type" value="Genomic_DNA"/>
</dbReference>
<organism evidence="3 4">
    <name type="scientific">[Enterobacter] lignolyticus</name>
    <dbReference type="NCBI Taxonomy" id="1334193"/>
    <lineage>
        <taxon>Bacteria</taxon>
        <taxon>Pseudomonadati</taxon>
        <taxon>Pseudomonadota</taxon>
        <taxon>Gammaproteobacteria</taxon>
        <taxon>Enterobacterales</taxon>
        <taxon>Enterobacteriaceae</taxon>
        <taxon>Pluralibacter</taxon>
    </lineage>
</organism>
<dbReference type="PANTHER" id="PTHR33420">
    <property type="entry name" value="FIMBRIAL SUBUNIT ELFA-RELATED"/>
    <property type="match status" value="1"/>
</dbReference>
<feature type="domain" description="Fimbrial-type adhesion" evidence="2">
    <location>
        <begin position="28"/>
        <end position="178"/>
    </location>
</feature>
<sequence length="178" mass="18619">MMKSYVLSGLWLCGAFAAHADDGSYNLKLTGTIVAETCNVDASSETQTVRLGQFSTADFPAVGSTSRSAPLPITLTGCTQNITGGQVWFTGTADSDDPSLLALSDTGMGADAQMATGVAVQILDGSQSPVSINNTHSAVYPLHAGDNVLTFNLRYMSTKSQVTAGNATAVMYFDLQYQ</sequence>
<proteinExistence type="predicted"/>
<accession>A0A806XAX6</accession>
<dbReference type="SUPFAM" id="SSF49401">
    <property type="entry name" value="Bacterial adhesins"/>
    <property type="match status" value="1"/>
</dbReference>
<dbReference type="GO" id="GO:0043709">
    <property type="term" value="P:cell adhesion involved in single-species biofilm formation"/>
    <property type="evidence" value="ECO:0007669"/>
    <property type="project" value="TreeGrafter"/>
</dbReference>
<dbReference type="RefSeq" id="WP_062742095.1">
    <property type="nucleotide sequence ID" value="NZ_CP012871.1"/>
</dbReference>
<keyword evidence="1" id="KW-0732">Signal</keyword>
<dbReference type="InterPro" id="IPR000259">
    <property type="entry name" value="Adhesion_dom_fimbrial"/>
</dbReference>
<dbReference type="InterPro" id="IPR036937">
    <property type="entry name" value="Adhesion_dom_fimbrial_sf"/>
</dbReference>
<gene>
    <name evidence="3" type="ORF">AO703_18275</name>
</gene>
<protein>
    <submittedName>
        <fullName evidence="3">Fimbrial protein</fullName>
    </submittedName>
</protein>
<dbReference type="Pfam" id="PF00419">
    <property type="entry name" value="Fimbrial"/>
    <property type="match status" value="1"/>
</dbReference>
<evidence type="ECO:0000313" key="3">
    <source>
        <dbReference type="EMBL" id="ALR78152.1"/>
    </source>
</evidence>
<feature type="chain" id="PRO_5032619948" evidence="1">
    <location>
        <begin position="21"/>
        <end position="178"/>
    </location>
</feature>
<dbReference type="Proteomes" id="UP000069162">
    <property type="component" value="Chromosome"/>
</dbReference>
<dbReference type="Gene3D" id="2.60.40.1090">
    <property type="entry name" value="Fimbrial-type adhesion domain"/>
    <property type="match status" value="1"/>
</dbReference>
<evidence type="ECO:0000313" key="4">
    <source>
        <dbReference type="Proteomes" id="UP000069162"/>
    </source>
</evidence>
<evidence type="ECO:0000256" key="1">
    <source>
        <dbReference type="SAM" id="SignalP"/>
    </source>
</evidence>
<dbReference type="PANTHER" id="PTHR33420:SF5">
    <property type="entry name" value="FIMBRIAL SUBUNIT"/>
    <property type="match status" value="1"/>
</dbReference>
<dbReference type="AlphaFoldDB" id="A0A806XAX6"/>
<dbReference type="InterPro" id="IPR050263">
    <property type="entry name" value="Bact_Fimbrial_Adh_Pro"/>
</dbReference>
<dbReference type="GO" id="GO:0009289">
    <property type="term" value="C:pilus"/>
    <property type="evidence" value="ECO:0007669"/>
    <property type="project" value="InterPro"/>
</dbReference>
<dbReference type="InterPro" id="IPR008966">
    <property type="entry name" value="Adhesion_dom_sf"/>
</dbReference>